<comment type="cofactor">
    <cofactor evidence="1">
        <name>pyridoxal 5'-phosphate</name>
        <dbReference type="ChEBI" id="CHEBI:597326"/>
    </cofactor>
</comment>
<reference evidence="4 5" key="1">
    <citation type="submission" date="2020-01" db="EMBL/GenBank/DDBJ databases">
        <title>Spongiivirga citrea KCTC 32990T.</title>
        <authorList>
            <person name="Wang G."/>
        </authorList>
    </citation>
    <scope>NUCLEOTIDE SEQUENCE [LARGE SCALE GENOMIC DNA]</scope>
    <source>
        <strain evidence="4 5">KCTC 32990</strain>
    </source>
</reference>
<dbReference type="Gene3D" id="3.40.640.10">
    <property type="entry name" value="Type I PLP-dependent aspartate aminotransferase-like (Major domain)"/>
    <property type="match status" value="1"/>
</dbReference>
<evidence type="ECO:0000259" key="3">
    <source>
        <dbReference type="Pfam" id="PF00155"/>
    </source>
</evidence>
<protein>
    <submittedName>
        <fullName evidence="4">Aminotransferase class I/II-fold pyridoxal phosphate-dependent enzyme</fullName>
    </submittedName>
</protein>
<keyword evidence="2 4" id="KW-0808">Transferase</keyword>
<dbReference type="SUPFAM" id="SSF53383">
    <property type="entry name" value="PLP-dependent transferases"/>
    <property type="match status" value="1"/>
</dbReference>
<dbReference type="Pfam" id="PF00155">
    <property type="entry name" value="Aminotran_1_2"/>
    <property type="match status" value="1"/>
</dbReference>
<evidence type="ECO:0000256" key="2">
    <source>
        <dbReference type="ARBA" id="ARBA00022679"/>
    </source>
</evidence>
<feature type="domain" description="Aminotransferase class I/classII large" evidence="3">
    <location>
        <begin position="126"/>
        <end position="336"/>
    </location>
</feature>
<evidence type="ECO:0000313" key="4">
    <source>
        <dbReference type="EMBL" id="NER15723.1"/>
    </source>
</evidence>
<dbReference type="PANTHER" id="PTHR13693">
    <property type="entry name" value="CLASS II AMINOTRANSFERASE/8-AMINO-7-OXONONANOATE SYNTHASE"/>
    <property type="match status" value="1"/>
</dbReference>
<dbReference type="Gene3D" id="3.90.1150.10">
    <property type="entry name" value="Aspartate Aminotransferase, domain 1"/>
    <property type="match status" value="1"/>
</dbReference>
<dbReference type="InterPro" id="IPR004839">
    <property type="entry name" value="Aminotransferase_I/II_large"/>
</dbReference>
<dbReference type="GO" id="GO:0008483">
    <property type="term" value="F:transaminase activity"/>
    <property type="evidence" value="ECO:0007669"/>
    <property type="project" value="UniProtKB-KW"/>
</dbReference>
<name>A0A6M0CFS9_9FLAO</name>
<dbReference type="Proteomes" id="UP000474296">
    <property type="component" value="Unassembled WGS sequence"/>
</dbReference>
<evidence type="ECO:0000313" key="5">
    <source>
        <dbReference type="Proteomes" id="UP000474296"/>
    </source>
</evidence>
<dbReference type="InterPro" id="IPR050087">
    <property type="entry name" value="AON_synthase_class-II"/>
</dbReference>
<dbReference type="InterPro" id="IPR015422">
    <property type="entry name" value="PyrdxlP-dep_Trfase_small"/>
</dbReference>
<dbReference type="RefSeq" id="WP_164028995.1">
    <property type="nucleotide sequence ID" value="NZ_JAABOQ010000001.1"/>
</dbReference>
<dbReference type="AlphaFoldDB" id="A0A6M0CFS9"/>
<proteinExistence type="predicted"/>
<dbReference type="GO" id="GO:0030170">
    <property type="term" value="F:pyridoxal phosphate binding"/>
    <property type="evidence" value="ECO:0007669"/>
    <property type="project" value="InterPro"/>
</dbReference>
<dbReference type="InterPro" id="IPR015421">
    <property type="entry name" value="PyrdxlP-dep_Trfase_major"/>
</dbReference>
<dbReference type="EMBL" id="JAABOQ010000001">
    <property type="protein sequence ID" value="NER15723.1"/>
    <property type="molecule type" value="Genomic_DNA"/>
</dbReference>
<dbReference type="InterPro" id="IPR015424">
    <property type="entry name" value="PyrdxlP-dep_Trfase"/>
</dbReference>
<accession>A0A6M0CFS9</accession>
<sequence length="345" mass="38909">MSSFNVDNAPDRTISIKGKEFLYFGGTSYLGLQTLAEFQDILIESIKQYGSNHGASRKANLQFSIYEDAEELLANTCKAEKAITLSSGFLAGQLVSNYFDDDTYDCFFAPKTHEALLGSNTKISTSFDELIDQVSKSKKQVVIFCDAIDFYGANYPDFNWLKNIDLANIILVVDDSHGIGLVGNYGEGIYNHLSHLKVKELLVCASMGKGFGIQAGVILGKEKTINQIKKSPWFAASSPASPAFMATYSNAQHIYQERLQKLKSTIQLFNNELKYLSHFRYMPHYPTYSFQDKRLVNHLFRNDIIITNFPYPNEHSPEVHRIVMSAYHSSDDIKKITAIINDYYG</sequence>
<comment type="caution">
    <text evidence="4">The sequence shown here is derived from an EMBL/GenBank/DDBJ whole genome shotgun (WGS) entry which is preliminary data.</text>
</comment>
<gene>
    <name evidence="4" type="ORF">GWK10_00780</name>
</gene>
<evidence type="ECO:0000256" key="1">
    <source>
        <dbReference type="ARBA" id="ARBA00001933"/>
    </source>
</evidence>
<organism evidence="4 5">
    <name type="scientific">Spongiivirga citrea</name>
    <dbReference type="NCBI Taxonomy" id="1481457"/>
    <lineage>
        <taxon>Bacteria</taxon>
        <taxon>Pseudomonadati</taxon>
        <taxon>Bacteroidota</taxon>
        <taxon>Flavobacteriia</taxon>
        <taxon>Flavobacteriales</taxon>
        <taxon>Flavobacteriaceae</taxon>
        <taxon>Spongiivirga</taxon>
    </lineage>
</organism>
<keyword evidence="4" id="KW-0032">Aminotransferase</keyword>
<keyword evidence="5" id="KW-1185">Reference proteome</keyword>